<evidence type="ECO:0000313" key="1">
    <source>
        <dbReference type="EMBL" id="GFX91518.1"/>
    </source>
</evidence>
<keyword evidence="2" id="KW-1185">Reference proteome</keyword>
<sequence>MDQWVIVLFTDESHFSLNTDFCRTFIWREPVTRYLLFSVREIDNYGGGGLMVQASIMLDGRTLERGSVTGVWYRDKVLESYVRLFRGACGPKFILMDDNAMPHIALLVDKFLESEDIHRMEWPARSPDLNSIEHFGTLWGGQLQFATPLRELSKK</sequence>
<dbReference type="EMBL" id="BMAU01021135">
    <property type="protein sequence ID" value="GFX91518.1"/>
    <property type="molecule type" value="Genomic_DNA"/>
</dbReference>
<dbReference type="Proteomes" id="UP000887159">
    <property type="component" value="Unassembled WGS sequence"/>
</dbReference>
<protein>
    <submittedName>
        <fullName evidence="1">Transposable element Tcb2 transposase</fullName>
    </submittedName>
</protein>
<dbReference type="AlphaFoldDB" id="A0A8X6V1S4"/>
<gene>
    <name evidence="1" type="primary">TCB2_330</name>
    <name evidence="1" type="ORF">TNCV_3681041</name>
</gene>
<accession>A0A8X6V1S4</accession>
<comment type="caution">
    <text evidence="1">The sequence shown here is derived from an EMBL/GenBank/DDBJ whole genome shotgun (WGS) entry which is preliminary data.</text>
</comment>
<organism evidence="1 2">
    <name type="scientific">Trichonephila clavipes</name>
    <name type="common">Golden silk orbweaver</name>
    <name type="synonym">Nephila clavipes</name>
    <dbReference type="NCBI Taxonomy" id="2585209"/>
    <lineage>
        <taxon>Eukaryota</taxon>
        <taxon>Metazoa</taxon>
        <taxon>Ecdysozoa</taxon>
        <taxon>Arthropoda</taxon>
        <taxon>Chelicerata</taxon>
        <taxon>Arachnida</taxon>
        <taxon>Araneae</taxon>
        <taxon>Araneomorphae</taxon>
        <taxon>Entelegynae</taxon>
        <taxon>Araneoidea</taxon>
        <taxon>Nephilidae</taxon>
        <taxon>Trichonephila</taxon>
    </lineage>
</organism>
<dbReference type="GO" id="GO:0003676">
    <property type="term" value="F:nucleic acid binding"/>
    <property type="evidence" value="ECO:0007669"/>
    <property type="project" value="InterPro"/>
</dbReference>
<dbReference type="Gene3D" id="3.30.420.10">
    <property type="entry name" value="Ribonuclease H-like superfamily/Ribonuclease H"/>
    <property type="match status" value="1"/>
</dbReference>
<reference evidence="1" key="1">
    <citation type="submission" date="2020-08" db="EMBL/GenBank/DDBJ databases">
        <title>Multicomponent nature underlies the extraordinary mechanical properties of spider dragline silk.</title>
        <authorList>
            <person name="Kono N."/>
            <person name="Nakamura H."/>
            <person name="Mori M."/>
            <person name="Yoshida Y."/>
            <person name="Ohtoshi R."/>
            <person name="Malay A.D."/>
            <person name="Moran D.A.P."/>
            <person name="Tomita M."/>
            <person name="Numata K."/>
            <person name="Arakawa K."/>
        </authorList>
    </citation>
    <scope>NUCLEOTIDE SEQUENCE</scope>
</reference>
<evidence type="ECO:0000313" key="2">
    <source>
        <dbReference type="Proteomes" id="UP000887159"/>
    </source>
</evidence>
<dbReference type="InterPro" id="IPR036397">
    <property type="entry name" value="RNaseH_sf"/>
</dbReference>
<name>A0A8X6V1S4_TRICX</name>
<proteinExistence type="predicted"/>